<evidence type="ECO:0000259" key="4">
    <source>
        <dbReference type="Pfam" id="PF06925"/>
    </source>
</evidence>
<protein>
    <submittedName>
        <fullName evidence="5">UDP-N-acetylglucosamine:LPS N-acetylglucosamine transferase</fullName>
    </submittedName>
</protein>
<evidence type="ECO:0000313" key="5">
    <source>
        <dbReference type="EMBL" id="SEK67626.1"/>
    </source>
</evidence>
<dbReference type="InterPro" id="IPR009695">
    <property type="entry name" value="Diacylglyc_glucosyltr_N"/>
</dbReference>
<dbReference type="STRING" id="46177.SAMN05660976_00974"/>
<dbReference type="Gene3D" id="3.40.50.2000">
    <property type="entry name" value="Glycogen Phosphorylase B"/>
    <property type="match status" value="1"/>
</dbReference>
<feature type="domain" description="Diacylglycerol glucosyltransferase N-terminal" evidence="4">
    <location>
        <begin position="18"/>
        <end position="167"/>
    </location>
</feature>
<comment type="similarity">
    <text evidence="1">Belongs to the glycosyltransferase 28 family.</text>
</comment>
<evidence type="ECO:0000256" key="2">
    <source>
        <dbReference type="ARBA" id="ARBA00022676"/>
    </source>
</evidence>
<dbReference type="InterPro" id="IPR050519">
    <property type="entry name" value="Glycosyltransf_28_UgtP"/>
</dbReference>
<dbReference type="Proteomes" id="UP000198953">
    <property type="component" value="Unassembled WGS sequence"/>
</dbReference>
<dbReference type="EMBL" id="FOBF01000002">
    <property type="protein sequence ID" value="SEK67626.1"/>
    <property type="molecule type" value="Genomic_DNA"/>
</dbReference>
<dbReference type="AlphaFoldDB" id="A0A1H7IZ29"/>
<dbReference type="SUPFAM" id="SSF53756">
    <property type="entry name" value="UDP-Glycosyltransferase/glycogen phosphorylase"/>
    <property type="match status" value="1"/>
</dbReference>
<dbReference type="OrthoDB" id="9810950at2"/>
<proteinExistence type="inferred from homology"/>
<evidence type="ECO:0000313" key="6">
    <source>
        <dbReference type="Proteomes" id="UP000198953"/>
    </source>
</evidence>
<gene>
    <name evidence="5" type="ORF">SAMN05660976_00974</name>
</gene>
<keyword evidence="3 5" id="KW-0808">Transferase</keyword>
<dbReference type="RefSeq" id="WP_091098562.1">
    <property type="nucleotide sequence ID" value="NZ_FOBF01000002.1"/>
</dbReference>
<dbReference type="PANTHER" id="PTHR43025:SF3">
    <property type="entry name" value="MONOGALACTOSYLDIACYLGLYCEROL SYNTHASE 1, CHLOROPLASTIC"/>
    <property type="match status" value="1"/>
</dbReference>
<dbReference type="Pfam" id="PF06925">
    <property type="entry name" value="MGDG_synth"/>
    <property type="match status" value="1"/>
</dbReference>
<sequence length="359" mass="38073">MPTRRAVLILSASMGAGHDAAAAELARRLTAGGIDAEVADVLDLLPLRLGPALRGWYGWTMRSAPWLYALVYRVFFAARHAPPASPLTSLAARRLLRLLRRRRPDEVVSTFHLAAQAAGTLRRRGLLTARSTVLLTDFAAHRLWLHPGNDRYLCPDPATAQEVRGVTGRPASCYAPLVRPAFLDVAPRGPGAGRRLVLVAAGSWGVGDVERTARVLARTGRYRPVVLCGRNAALAARLRNAGVEGLGWHDDLPGLMGRAYALVDNAAGMTAREAMAAGLPVVTYLPIPGHGRDGVLAMERAGVSLHARSAGGLVAALDRLEDGERERLRAAARALFAAPPAEACFATGAGRRTLSGLGA</sequence>
<keyword evidence="6" id="KW-1185">Reference proteome</keyword>
<dbReference type="GO" id="GO:0016020">
    <property type="term" value="C:membrane"/>
    <property type="evidence" value="ECO:0007669"/>
    <property type="project" value="GOC"/>
</dbReference>
<dbReference type="GO" id="GO:0009247">
    <property type="term" value="P:glycolipid biosynthetic process"/>
    <property type="evidence" value="ECO:0007669"/>
    <property type="project" value="InterPro"/>
</dbReference>
<evidence type="ECO:0000256" key="3">
    <source>
        <dbReference type="ARBA" id="ARBA00022679"/>
    </source>
</evidence>
<organism evidence="5 6">
    <name type="scientific">Nonomuraea pusilla</name>
    <dbReference type="NCBI Taxonomy" id="46177"/>
    <lineage>
        <taxon>Bacteria</taxon>
        <taxon>Bacillati</taxon>
        <taxon>Actinomycetota</taxon>
        <taxon>Actinomycetes</taxon>
        <taxon>Streptosporangiales</taxon>
        <taxon>Streptosporangiaceae</taxon>
        <taxon>Nonomuraea</taxon>
    </lineage>
</organism>
<keyword evidence="2" id="KW-0328">Glycosyltransferase</keyword>
<reference evidence="5 6" key="1">
    <citation type="submission" date="2016-10" db="EMBL/GenBank/DDBJ databases">
        <authorList>
            <person name="de Groot N.N."/>
        </authorList>
    </citation>
    <scope>NUCLEOTIDE SEQUENCE [LARGE SCALE GENOMIC DNA]</scope>
    <source>
        <strain evidence="5 6">DSM 43357</strain>
    </source>
</reference>
<dbReference type="GO" id="GO:0016758">
    <property type="term" value="F:hexosyltransferase activity"/>
    <property type="evidence" value="ECO:0007669"/>
    <property type="project" value="InterPro"/>
</dbReference>
<evidence type="ECO:0000256" key="1">
    <source>
        <dbReference type="ARBA" id="ARBA00006962"/>
    </source>
</evidence>
<accession>A0A1H7IZ29</accession>
<dbReference type="PANTHER" id="PTHR43025">
    <property type="entry name" value="MONOGALACTOSYLDIACYLGLYCEROL SYNTHASE"/>
    <property type="match status" value="1"/>
</dbReference>
<name>A0A1H7IZ29_9ACTN</name>